<keyword evidence="3 5" id="KW-1133">Transmembrane helix</keyword>
<sequence>MDSLGKSFNPNKRLKEEFVSNLTGSSMLEIVALSTIVPVLMILGRLISYKVVIDPAATETLMKKNDNSCVRSKNGRAYMATMVVEFLFIVLPILLFFTVLAEWTHVCAILLVFLLLYCIAVERFGSAYFEEGAPCS</sequence>
<keyword evidence="2 5" id="KW-0812">Transmembrane</keyword>
<accession>A0AAP0RCE2</accession>
<dbReference type="PANTHER" id="PTHR20661:SF0">
    <property type="entry name" value="PHOSPHATIDYLINOSITOL-GLYCAN BIOSYNTHESIS CLASS W PROTEIN"/>
    <property type="match status" value="1"/>
</dbReference>
<dbReference type="AlphaFoldDB" id="A0AAP0RCE2"/>
<dbReference type="Proteomes" id="UP001415857">
    <property type="component" value="Unassembled WGS sequence"/>
</dbReference>
<evidence type="ECO:0000313" key="6">
    <source>
        <dbReference type="EMBL" id="KAK9274889.1"/>
    </source>
</evidence>
<comment type="subcellular location">
    <subcellularLocation>
        <location evidence="1">Membrane</location>
        <topology evidence="1">Multi-pass membrane protein</topology>
    </subcellularLocation>
</comment>
<organism evidence="6 7">
    <name type="scientific">Liquidambar formosana</name>
    <name type="common">Formosan gum</name>
    <dbReference type="NCBI Taxonomy" id="63359"/>
    <lineage>
        <taxon>Eukaryota</taxon>
        <taxon>Viridiplantae</taxon>
        <taxon>Streptophyta</taxon>
        <taxon>Embryophyta</taxon>
        <taxon>Tracheophyta</taxon>
        <taxon>Spermatophyta</taxon>
        <taxon>Magnoliopsida</taxon>
        <taxon>eudicotyledons</taxon>
        <taxon>Gunneridae</taxon>
        <taxon>Pentapetalae</taxon>
        <taxon>Saxifragales</taxon>
        <taxon>Altingiaceae</taxon>
        <taxon>Liquidambar</taxon>
    </lineage>
</organism>
<feature type="transmembrane region" description="Helical" evidence="5">
    <location>
        <begin position="103"/>
        <end position="121"/>
    </location>
</feature>
<name>A0AAP0RCE2_LIQFO</name>
<evidence type="ECO:0000313" key="7">
    <source>
        <dbReference type="Proteomes" id="UP001415857"/>
    </source>
</evidence>
<evidence type="ECO:0000256" key="4">
    <source>
        <dbReference type="ARBA" id="ARBA00023136"/>
    </source>
</evidence>
<dbReference type="GO" id="GO:0006506">
    <property type="term" value="P:GPI anchor biosynthetic process"/>
    <property type="evidence" value="ECO:0007669"/>
    <property type="project" value="InterPro"/>
</dbReference>
<evidence type="ECO:0000256" key="3">
    <source>
        <dbReference type="ARBA" id="ARBA00022989"/>
    </source>
</evidence>
<feature type="transmembrane region" description="Helical" evidence="5">
    <location>
        <begin position="77"/>
        <end position="97"/>
    </location>
</feature>
<feature type="transmembrane region" description="Helical" evidence="5">
    <location>
        <begin position="20"/>
        <end position="43"/>
    </location>
</feature>
<dbReference type="GO" id="GO:0032216">
    <property type="term" value="F:glucosaminyl-phosphatidylinositol O-acyltransferase activity"/>
    <property type="evidence" value="ECO:0007669"/>
    <property type="project" value="TreeGrafter"/>
</dbReference>
<comment type="caution">
    <text evidence="6">The sequence shown here is derived from an EMBL/GenBank/DDBJ whole genome shotgun (WGS) entry which is preliminary data.</text>
</comment>
<dbReference type="Pfam" id="PF06423">
    <property type="entry name" value="GWT1"/>
    <property type="match status" value="1"/>
</dbReference>
<dbReference type="GO" id="GO:0005783">
    <property type="term" value="C:endoplasmic reticulum"/>
    <property type="evidence" value="ECO:0007669"/>
    <property type="project" value="TreeGrafter"/>
</dbReference>
<dbReference type="PANTHER" id="PTHR20661">
    <property type="entry name" value="PHOSPHATIDYLINOSITOL-GLYCAN BIOSYNTHESIS CLASS W PROTEIN"/>
    <property type="match status" value="1"/>
</dbReference>
<keyword evidence="7" id="KW-1185">Reference proteome</keyword>
<evidence type="ECO:0000256" key="5">
    <source>
        <dbReference type="SAM" id="Phobius"/>
    </source>
</evidence>
<reference evidence="6 7" key="1">
    <citation type="journal article" date="2024" name="Plant J.">
        <title>Genome sequences and population genomics reveal climatic adaptation and genomic divergence between two closely related sweetgum species.</title>
        <authorList>
            <person name="Xu W.Q."/>
            <person name="Ren C.Q."/>
            <person name="Zhang X.Y."/>
            <person name="Comes H.P."/>
            <person name="Liu X.H."/>
            <person name="Li Y.G."/>
            <person name="Kettle C.J."/>
            <person name="Jalonen R."/>
            <person name="Gaisberger H."/>
            <person name="Ma Y.Z."/>
            <person name="Qiu Y.X."/>
        </authorList>
    </citation>
    <scope>NUCLEOTIDE SEQUENCE [LARGE SCALE GENOMIC DNA]</scope>
    <source>
        <strain evidence="6">Hangzhou</strain>
    </source>
</reference>
<dbReference type="GO" id="GO:0016020">
    <property type="term" value="C:membrane"/>
    <property type="evidence" value="ECO:0007669"/>
    <property type="project" value="UniProtKB-SubCell"/>
</dbReference>
<dbReference type="InterPro" id="IPR009447">
    <property type="entry name" value="PIGW/GWT1"/>
</dbReference>
<keyword evidence="4 5" id="KW-0472">Membrane</keyword>
<evidence type="ECO:0000256" key="2">
    <source>
        <dbReference type="ARBA" id="ARBA00022692"/>
    </source>
</evidence>
<gene>
    <name evidence="6" type="ORF">L1049_022143</name>
</gene>
<evidence type="ECO:0000256" key="1">
    <source>
        <dbReference type="ARBA" id="ARBA00004141"/>
    </source>
</evidence>
<protein>
    <submittedName>
        <fullName evidence="6">Uncharacterized protein</fullName>
    </submittedName>
</protein>
<dbReference type="GO" id="GO:0072659">
    <property type="term" value="P:protein localization to plasma membrane"/>
    <property type="evidence" value="ECO:0007669"/>
    <property type="project" value="TreeGrafter"/>
</dbReference>
<dbReference type="EMBL" id="JBBPBK010000011">
    <property type="protein sequence ID" value="KAK9274889.1"/>
    <property type="molecule type" value="Genomic_DNA"/>
</dbReference>
<proteinExistence type="predicted"/>